<protein>
    <submittedName>
        <fullName evidence="2">Uncharacterized protein</fullName>
    </submittedName>
</protein>
<proteinExistence type="predicted"/>
<gene>
    <name evidence="2" type="ORF">SAMN05421748_102358</name>
</gene>
<organism evidence="2 3">
    <name type="scientific">Paractinoplanes atraurantiacus</name>
    <dbReference type="NCBI Taxonomy" id="1036182"/>
    <lineage>
        <taxon>Bacteria</taxon>
        <taxon>Bacillati</taxon>
        <taxon>Actinomycetota</taxon>
        <taxon>Actinomycetes</taxon>
        <taxon>Micromonosporales</taxon>
        <taxon>Micromonosporaceae</taxon>
        <taxon>Paractinoplanes</taxon>
    </lineage>
</organism>
<sequence length="119" mass="12630">MPTSTPNRWLIILCAMAFLLGGLLGVGLTLLVRPAATTSRPAAAAPITSPSAGLVIPASCRQAVDKAQQASSTAEDALQALRRLDTARLQRLLDQLQDAQHELDTLAQQCRDQTGTPTR</sequence>
<dbReference type="AlphaFoldDB" id="A0A285GQF9"/>
<feature type="coiled-coil region" evidence="1">
    <location>
        <begin position="64"/>
        <end position="116"/>
    </location>
</feature>
<reference evidence="2 3" key="1">
    <citation type="submission" date="2017-09" db="EMBL/GenBank/DDBJ databases">
        <authorList>
            <person name="Ehlers B."/>
            <person name="Leendertz F.H."/>
        </authorList>
    </citation>
    <scope>NUCLEOTIDE SEQUENCE [LARGE SCALE GENOMIC DNA]</scope>
    <source>
        <strain evidence="2 3">CGMCC 4.6857</strain>
    </source>
</reference>
<evidence type="ECO:0000313" key="3">
    <source>
        <dbReference type="Proteomes" id="UP000219612"/>
    </source>
</evidence>
<evidence type="ECO:0000313" key="2">
    <source>
        <dbReference type="EMBL" id="SNY25533.1"/>
    </source>
</evidence>
<name>A0A285GQF9_9ACTN</name>
<keyword evidence="1" id="KW-0175">Coiled coil</keyword>
<keyword evidence="3" id="KW-1185">Reference proteome</keyword>
<dbReference type="EMBL" id="OBDY01000002">
    <property type="protein sequence ID" value="SNY25533.1"/>
    <property type="molecule type" value="Genomic_DNA"/>
</dbReference>
<dbReference type="Proteomes" id="UP000219612">
    <property type="component" value="Unassembled WGS sequence"/>
</dbReference>
<evidence type="ECO:0000256" key="1">
    <source>
        <dbReference type="SAM" id="Coils"/>
    </source>
</evidence>
<accession>A0A285GQF9</accession>
<dbReference type="RefSeq" id="WP_097319099.1">
    <property type="nucleotide sequence ID" value="NZ_OBDY01000002.1"/>
</dbReference>